<accession>A0A068VBX8</accession>
<proteinExistence type="predicted"/>
<dbReference type="PANTHER" id="PTHR33928:SF2">
    <property type="entry name" value="PECTATE LYASE SUPERFAMILY PROTEIN DOMAIN-CONTAINING PROTEIN-RELATED"/>
    <property type="match status" value="1"/>
</dbReference>
<dbReference type="STRING" id="49390.A0A068VBX8"/>
<dbReference type="EMBL" id="HG739302">
    <property type="protein sequence ID" value="CDP18211.1"/>
    <property type="molecule type" value="Genomic_DNA"/>
</dbReference>
<evidence type="ECO:0000256" key="1">
    <source>
        <dbReference type="SAM" id="SignalP"/>
    </source>
</evidence>
<evidence type="ECO:0008006" key="4">
    <source>
        <dbReference type="Google" id="ProtNLM"/>
    </source>
</evidence>
<keyword evidence="3" id="KW-1185">Reference proteome</keyword>
<organism evidence="2 3">
    <name type="scientific">Coffea canephora</name>
    <name type="common">Robusta coffee</name>
    <dbReference type="NCBI Taxonomy" id="49390"/>
    <lineage>
        <taxon>Eukaryota</taxon>
        <taxon>Viridiplantae</taxon>
        <taxon>Streptophyta</taxon>
        <taxon>Embryophyta</taxon>
        <taxon>Tracheophyta</taxon>
        <taxon>Spermatophyta</taxon>
        <taxon>Magnoliopsida</taxon>
        <taxon>eudicotyledons</taxon>
        <taxon>Gunneridae</taxon>
        <taxon>Pentapetalae</taxon>
        <taxon>asterids</taxon>
        <taxon>lamiids</taxon>
        <taxon>Gentianales</taxon>
        <taxon>Rubiaceae</taxon>
        <taxon>Ixoroideae</taxon>
        <taxon>Gardenieae complex</taxon>
        <taxon>Bertiereae - Coffeeae clade</taxon>
        <taxon>Coffeeae</taxon>
        <taxon>Coffea</taxon>
    </lineage>
</organism>
<evidence type="ECO:0000313" key="3">
    <source>
        <dbReference type="Proteomes" id="UP000295252"/>
    </source>
</evidence>
<dbReference type="InterPro" id="IPR011050">
    <property type="entry name" value="Pectin_lyase_fold/virulence"/>
</dbReference>
<dbReference type="PANTHER" id="PTHR33928">
    <property type="entry name" value="POLYGALACTURONASE QRT3"/>
    <property type="match status" value="1"/>
</dbReference>
<dbReference type="PhylomeDB" id="A0A068VBX8"/>
<dbReference type="InParanoid" id="A0A068VBX8"/>
<keyword evidence="1" id="KW-0732">Signal</keyword>
<dbReference type="GO" id="GO:0004650">
    <property type="term" value="F:polygalacturonase activity"/>
    <property type="evidence" value="ECO:0007669"/>
    <property type="project" value="InterPro"/>
</dbReference>
<reference evidence="3" key="1">
    <citation type="journal article" date="2014" name="Science">
        <title>The coffee genome provides insight into the convergent evolution of caffeine biosynthesis.</title>
        <authorList>
            <person name="Denoeud F."/>
            <person name="Carretero-Paulet L."/>
            <person name="Dereeper A."/>
            <person name="Droc G."/>
            <person name="Guyot R."/>
            <person name="Pietrella M."/>
            <person name="Zheng C."/>
            <person name="Alberti A."/>
            <person name="Anthony F."/>
            <person name="Aprea G."/>
            <person name="Aury J.M."/>
            <person name="Bento P."/>
            <person name="Bernard M."/>
            <person name="Bocs S."/>
            <person name="Campa C."/>
            <person name="Cenci A."/>
            <person name="Combes M.C."/>
            <person name="Crouzillat D."/>
            <person name="Da Silva C."/>
            <person name="Daddiego L."/>
            <person name="De Bellis F."/>
            <person name="Dussert S."/>
            <person name="Garsmeur O."/>
            <person name="Gayraud T."/>
            <person name="Guignon V."/>
            <person name="Jahn K."/>
            <person name="Jamilloux V."/>
            <person name="Joet T."/>
            <person name="Labadie K."/>
            <person name="Lan T."/>
            <person name="Leclercq J."/>
            <person name="Lepelley M."/>
            <person name="Leroy T."/>
            <person name="Li L.T."/>
            <person name="Librado P."/>
            <person name="Lopez L."/>
            <person name="Munoz A."/>
            <person name="Noel B."/>
            <person name="Pallavicini A."/>
            <person name="Perrotta G."/>
            <person name="Poncet V."/>
            <person name="Pot D."/>
            <person name="Priyono X."/>
            <person name="Rigoreau M."/>
            <person name="Rouard M."/>
            <person name="Rozas J."/>
            <person name="Tranchant-Dubreuil C."/>
            <person name="VanBuren R."/>
            <person name="Zhang Q."/>
            <person name="Andrade A.C."/>
            <person name="Argout X."/>
            <person name="Bertrand B."/>
            <person name="de Kochko A."/>
            <person name="Graziosi G."/>
            <person name="Henry R.J."/>
            <person name="Jayarama X."/>
            <person name="Ming R."/>
            <person name="Nagai C."/>
            <person name="Rounsley S."/>
            <person name="Sankoff D."/>
            <person name="Giuliano G."/>
            <person name="Albert V.A."/>
            <person name="Wincker P."/>
            <person name="Lashermes P."/>
        </authorList>
    </citation>
    <scope>NUCLEOTIDE SEQUENCE [LARGE SCALE GENOMIC DNA]</scope>
    <source>
        <strain evidence="3">cv. DH200-94</strain>
    </source>
</reference>
<dbReference type="Proteomes" id="UP000295252">
    <property type="component" value="Chromosome XI"/>
</dbReference>
<dbReference type="Gramene" id="CDP18211">
    <property type="protein sequence ID" value="CDP18211"/>
    <property type="gene ID" value="GSCOC_T00007121001"/>
</dbReference>
<dbReference type="InterPro" id="IPR039279">
    <property type="entry name" value="QRT3-like"/>
</dbReference>
<protein>
    <recommendedName>
        <fullName evidence="4">Pectate lyase superfamily protein domain-containing protein</fullName>
    </recommendedName>
</protein>
<dbReference type="OrthoDB" id="1046782at2759"/>
<dbReference type="InterPro" id="IPR012334">
    <property type="entry name" value="Pectin_lyas_fold"/>
</dbReference>
<evidence type="ECO:0000313" key="2">
    <source>
        <dbReference type="EMBL" id="CDP18211.1"/>
    </source>
</evidence>
<gene>
    <name evidence="2" type="ORF">GSCOC_T00007121001</name>
</gene>
<feature type="chain" id="PRO_5001658460" description="Pectate lyase superfamily protein domain-containing protein" evidence="1">
    <location>
        <begin position="26"/>
        <end position="504"/>
    </location>
</feature>
<dbReference type="SUPFAM" id="SSF51126">
    <property type="entry name" value="Pectin lyase-like"/>
    <property type="match status" value="1"/>
</dbReference>
<dbReference type="Gene3D" id="2.160.20.10">
    <property type="entry name" value="Single-stranded right-handed beta-helix, Pectin lyase-like"/>
    <property type="match status" value="1"/>
</dbReference>
<feature type="signal peptide" evidence="1">
    <location>
        <begin position="1"/>
        <end position="25"/>
    </location>
</feature>
<name>A0A068VBX8_COFCA</name>
<dbReference type="OMA" id="NRIDNCY"/>
<dbReference type="AlphaFoldDB" id="A0A068VBX8"/>
<sequence length="504" mass="54679">MKRFYSSASARLLITIVFFLPLKEADCSLRQLKMYEFQEKIQEKTIFSSIAATPAPSPAHSIDPKKSDGRVFYPIGYGADPSGVADSSDAILEAIGYAFGIQNKGFQLLPGIKDLGGVVIDLQGGNYLISRPLRFPTGFGNILVQGGTLRASNTFPGHRHLIELWSPNSRKLEKESTTIHHLHGLSDREDQNSGIYYEDVTFRDILFDSSYQGGGLFVIDAARIRINNCYFIHFTTQGVLVERGHETFISGCFLGQHETVGGDSGERGFSGTAIELASTDNAVTDVVIFSAAVGITVSGQANIIIGVHCYNKATYFGGIGILVRAAQTRVESCYLDYNSIVIQDPALVQVSNGYFIGDGNIVLKSINGKASGLNIINNIFAGDPRNMVPIVKLDGEFTDIAQVVIENNIVTGMTLKSTVGKLTVAGNGTQWIADFSSVLVFPNKINHVQYSIYTEGVVAGFPAHKMTNVSNNLVVIGSEKAFRGVISVIVDQYNMDGERNLCNT</sequence>